<dbReference type="EMBL" id="CP041764">
    <property type="protein sequence ID" value="QHA89958.1"/>
    <property type="molecule type" value="Genomic_DNA"/>
</dbReference>
<sequence length="102" mass="11129">MKIIREAMAGTLESSDVMVRIAPCDGPQHDLLIASSVEKQFGAAIRSTLLQVLNQYGVEPVQVMVDDKGALDCVLRARLETALMRASDDGQLPWEVSDENAE</sequence>
<organism evidence="5 6">
    <name type="scientific">Serratia rhizosphaerae</name>
    <dbReference type="NCBI Taxonomy" id="2597702"/>
    <lineage>
        <taxon>Bacteria</taxon>
        <taxon>Pseudomonadati</taxon>
        <taxon>Pseudomonadota</taxon>
        <taxon>Gammaproteobacteria</taxon>
        <taxon>Enterobacterales</taxon>
        <taxon>Yersiniaceae</taxon>
        <taxon>Serratia</taxon>
    </lineage>
</organism>
<reference evidence="5 6" key="1">
    <citation type="submission" date="2019-07" db="EMBL/GenBank/DDBJ databases">
        <title>Serratia dokdonensis sp. nov., an elicitor of systemic resistance in Nicotiana Tabacum.</title>
        <authorList>
            <person name="Son J.-S."/>
            <person name="Hwang Y.-J."/>
            <person name="Lee S.-Y."/>
            <person name="Ghim S.-Y."/>
        </authorList>
    </citation>
    <scope>NUCLEOTIDE SEQUENCE [LARGE SCALE GENOMIC DNA]</scope>
    <source>
        <strain evidence="5 6">KUDC3025</strain>
    </source>
</reference>
<comment type="similarity">
    <text evidence="4">Belongs to the CitD family.</text>
</comment>
<accession>A0ABX6GUK2</accession>
<dbReference type="HAMAP" id="MF_00805">
    <property type="entry name" value="CitD"/>
    <property type="match status" value="1"/>
</dbReference>
<feature type="modified residue" description="O-(phosphoribosyl dephospho-coenzyme A)serine" evidence="4">
    <location>
        <position position="14"/>
    </location>
</feature>
<name>A0ABX6GUK2_9GAMM</name>
<evidence type="ECO:0000313" key="6">
    <source>
        <dbReference type="Proteomes" id="UP000430368"/>
    </source>
</evidence>
<evidence type="ECO:0000256" key="1">
    <source>
        <dbReference type="ARBA" id="ARBA00004496"/>
    </source>
</evidence>
<dbReference type="Proteomes" id="UP000430368">
    <property type="component" value="Chromosome"/>
</dbReference>
<proteinExistence type="inferred from homology"/>
<keyword evidence="5" id="KW-0456">Lyase</keyword>
<comment type="subcellular location">
    <subcellularLocation>
        <location evidence="1 4">Cytoplasm</location>
    </subcellularLocation>
</comment>
<gene>
    <name evidence="4 5" type="primary">citD</name>
    <name evidence="5" type="ORF">FO014_18680</name>
</gene>
<comment type="subunit">
    <text evidence="4">Oligomer with a subunit composition of (alpha,beta,gamma)6.</text>
</comment>
<keyword evidence="2 4" id="KW-0963">Cytoplasm</keyword>
<keyword evidence="3 4" id="KW-0597">Phosphoprotein</keyword>
<comment type="function">
    <text evidence="4">Covalent carrier of the coenzyme of citrate lyase.</text>
</comment>
<dbReference type="InterPro" id="IPR006495">
    <property type="entry name" value="CitD"/>
</dbReference>
<dbReference type="PIRSF" id="PIRSF002736">
    <property type="entry name" value="Citrt_lyas_gamma"/>
    <property type="match status" value="1"/>
</dbReference>
<protein>
    <recommendedName>
        <fullName evidence="4">Citrate lyase acyl carrier protein</fullName>
    </recommendedName>
    <alternativeName>
        <fullName evidence="4">Citrate lyase gamma chain</fullName>
    </alternativeName>
</protein>
<dbReference type="NCBIfam" id="NF009726">
    <property type="entry name" value="PRK13253.1"/>
    <property type="match status" value="1"/>
</dbReference>
<evidence type="ECO:0000256" key="3">
    <source>
        <dbReference type="ARBA" id="ARBA00022553"/>
    </source>
</evidence>
<dbReference type="GO" id="GO:0008815">
    <property type="term" value="F:citrate (pro-3S)-lyase activity"/>
    <property type="evidence" value="ECO:0007669"/>
    <property type="project" value="UniProtKB-EC"/>
</dbReference>
<evidence type="ECO:0000256" key="4">
    <source>
        <dbReference type="HAMAP-Rule" id="MF_00805"/>
    </source>
</evidence>
<dbReference type="RefSeq" id="WP_160031440.1">
    <property type="nucleotide sequence ID" value="NZ_CP041764.1"/>
</dbReference>
<evidence type="ECO:0000313" key="5">
    <source>
        <dbReference type="EMBL" id="QHA89958.1"/>
    </source>
</evidence>
<dbReference type="NCBIfam" id="TIGR01608">
    <property type="entry name" value="citD"/>
    <property type="match status" value="1"/>
</dbReference>
<dbReference type="InterPro" id="IPR023439">
    <property type="entry name" value="Mal_deCO2ase/Cit_lyase_ACP"/>
</dbReference>
<dbReference type="Pfam" id="PF06857">
    <property type="entry name" value="ACP"/>
    <property type="match status" value="1"/>
</dbReference>
<keyword evidence="6" id="KW-1185">Reference proteome</keyword>
<evidence type="ECO:0000256" key="2">
    <source>
        <dbReference type="ARBA" id="ARBA00022490"/>
    </source>
</evidence>